<proteinExistence type="predicted"/>
<organism evidence="1 2">
    <name type="scientific">Knoellia subterranea KCTC 19937</name>
    <dbReference type="NCBI Taxonomy" id="1385521"/>
    <lineage>
        <taxon>Bacteria</taxon>
        <taxon>Bacillati</taxon>
        <taxon>Actinomycetota</taxon>
        <taxon>Actinomycetes</taxon>
        <taxon>Micrococcales</taxon>
        <taxon>Intrasporangiaceae</taxon>
        <taxon>Knoellia</taxon>
    </lineage>
</organism>
<reference evidence="1 2" key="1">
    <citation type="submission" date="2013-08" db="EMBL/GenBank/DDBJ databases">
        <title>The genome sequence of Knoellia subterranea.</title>
        <authorList>
            <person name="Zhu W."/>
            <person name="Wang G."/>
        </authorList>
    </citation>
    <scope>NUCLEOTIDE SEQUENCE [LARGE SCALE GENOMIC DNA]</scope>
    <source>
        <strain evidence="1 2">KCTC 19937</strain>
    </source>
</reference>
<dbReference type="EMBL" id="AVPK01000013">
    <property type="protein sequence ID" value="KGN36287.1"/>
    <property type="molecule type" value="Genomic_DNA"/>
</dbReference>
<protein>
    <submittedName>
        <fullName evidence="1">Uncharacterized protein</fullName>
    </submittedName>
</protein>
<dbReference type="Proteomes" id="UP000030011">
    <property type="component" value="Unassembled WGS sequence"/>
</dbReference>
<dbReference type="RefSeq" id="WP_035907119.1">
    <property type="nucleotide sequence ID" value="NZ_AVPK01000013.1"/>
</dbReference>
<evidence type="ECO:0000313" key="1">
    <source>
        <dbReference type="EMBL" id="KGN36287.1"/>
    </source>
</evidence>
<name>A0A0A0JJQ8_9MICO</name>
<keyword evidence="2" id="KW-1185">Reference proteome</keyword>
<accession>A0A0A0JJQ8</accession>
<gene>
    <name evidence="1" type="ORF">N803_05165</name>
</gene>
<sequence length="315" mass="32217">MRSRRTIAYAVLAALVLGLAIVVGWATGPRTGGLDGQWEAEAVAGEVVGDRALVATDSNVAIDLVTGTRITLGSVTGGTKAIGGGRMLVLRDGTLDGAGLDGRSRWTWQGPPAHRLTLVAASPEATVVQACGGTPLACRLVGIGGNGAQSWTTPQPTGAGTAAPVVGGNGDLPTVGALPTEDGSLLLIDPATSRIVLRERATASVGRNGALVLDVSSGTGCHRTTYPTLDTPTSATTTGTCAQLDGASHDTTTLARRSQPWWWPFGNGRATLEVGGRHTGQVVGDDPLRTLRIDDDGLTVLEGDVVRRYAWVSGG</sequence>
<dbReference type="STRING" id="1385521.N803_05165"/>
<dbReference type="OrthoDB" id="4842667at2"/>
<comment type="caution">
    <text evidence="1">The sequence shown here is derived from an EMBL/GenBank/DDBJ whole genome shotgun (WGS) entry which is preliminary data.</text>
</comment>
<evidence type="ECO:0000313" key="2">
    <source>
        <dbReference type="Proteomes" id="UP000030011"/>
    </source>
</evidence>
<dbReference type="AlphaFoldDB" id="A0A0A0JJQ8"/>
<dbReference type="eggNOG" id="ENOG5030UCS">
    <property type="taxonomic scope" value="Bacteria"/>
</dbReference>